<name>A0A9D4TAZ2_RHISA</name>
<dbReference type="Proteomes" id="UP000821837">
    <property type="component" value="Chromosome 1"/>
</dbReference>
<evidence type="ECO:0000313" key="2">
    <source>
        <dbReference type="Proteomes" id="UP000821837"/>
    </source>
</evidence>
<sequence length="211" mass="24005">MARNDVTRLYTFLCQLSASRLRSLKHANHSWLPRLQDTVPERLATAICTSIYPSRGDSEEEFLQKLAWLYSWLIPRNVHGFPWVLYRRNGPSTPSEDFSLHERFIARLAYPGCRMTHAMILSMSAIYCCVITTDPEIQAPDGTTAVCLTVWPGLPFLGVSTLGRITTERLDRALRDVLPGIPQEQLIATYENFESMYGVVIRANYQLLSAH</sequence>
<keyword evidence="2" id="KW-1185">Reference proteome</keyword>
<accession>A0A9D4TAZ2</accession>
<dbReference type="AlphaFoldDB" id="A0A9D4TAZ2"/>
<organism evidence="1 2">
    <name type="scientific">Rhipicephalus sanguineus</name>
    <name type="common">Brown dog tick</name>
    <name type="synonym">Ixodes sanguineus</name>
    <dbReference type="NCBI Taxonomy" id="34632"/>
    <lineage>
        <taxon>Eukaryota</taxon>
        <taxon>Metazoa</taxon>
        <taxon>Ecdysozoa</taxon>
        <taxon>Arthropoda</taxon>
        <taxon>Chelicerata</taxon>
        <taxon>Arachnida</taxon>
        <taxon>Acari</taxon>
        <taxon>Parasitiformes</taxon>
        <taxon>Ixodida</taxon>
        <taxon>Ixodoidea</taxon>
        <taxon>Ixodidae</taxon>
        <taxon>Rhipicephalinae</taxon>
        <taxon>Rhipicephalus</taxon>
        <taxon>Rhipicephalus</taxon>
    </lineage>
</organism>
<reference evidence="1" key="1">
    <citation type="journal article" date="2020" name="Cell">
        <title>Large-Scale Comparative Analyses of Tick Genomes Elucidate Their Genetic Diversity and Vector Capacities.</title>
        <authorList>
            <consortium name="Tick Genome and Microbiome Consortium (TIGMIC)"/>
            <person name="Jia N."/>
            <person name="Wang J."/>
            <person name="Shi W."/>
            <person name="Du L."/>
            <person name="Sun Y."/>
            <person name="Zhan W."/>
            <person name="Jiang J.F."/>
            <person name="Wang Q."/>
            <person name="Zhang B."/>
            <person name="Ji P."/>
            <person name="Bell-Sakyi L."/>
            <person name="Cui X.M."/>
            <person name="Yuan T.T."/>
            <person name="Jiang B.G."/>
            <person name="Yang W.F."/>
            <person name="Lam T.T."/>
            <person name="Chang Q.C."/>
            <person name="Ding S.J."/>
            <person name="Wang X.J."/>
            <person name="Zhu J.G."/>
            <person name="Ruan X.D."/>
            <person name="Zhao L."/>
            <person name="Wei J.T."/>
            <person name="Ye R.Z."/>
            <person name="Que T.C."/>
            <person name="Du C.H."/>
            <person name="Zhou Y.H."/>
            <person name="Cheng J.X."/>
            <person name="Dai P.F."/>
            <person name="Guo W.B."/>
            <person name="Han X.H."/>
            <person name="Huang E.J."/>
            <person name="Li L.F."/>
            <person name="Wei W."/>
            <person name="Gao Y.C."/>
            <person name="Liu J.Z."/>
            <person name="Shao H.Z."/>
            <person name="Wang X."/>
            <person name="Wang C.C."/>
            <person name="Yang T.C."/>
            <person name="Huo Q.B."/>
            <person name="Li W."/>
            <person name="Chen H.Y."/>
            <person name="Chen S.E."/>
            <person name="Zhou L.G."/>
            <person name="Ni X.B."/>
            <person name="Tian J.H."/>
            <person name="Sheng Y."/>
            <person name="Liu T."/>
            <person name="Pan Y.S."/>
            <person name="Xia L.Y."/>
            <person name="Li J."/>
            <person name="Zhao F."/>
            <person name="Cao W.C."/>
        </authorList>
    </citation>
    <scope>NUCLEOTIDE SEQUENCE</scope>
    <source>
        <strain evidence="1">Rsan-2018</strain>
    </source>
</reference>
<comment type="caution">
    <text evidence="1">The sequence shown here is derived from an EMBL/GenBank/DDBJ whole genome shotgun (WGS) entry which is preliminary data.</text>
</comment>
<dbReference type="EMBL" id="JABSTV010001245">
    <property type="protein sequence ID" value="KAH7984140.1"/>
    <property type="molecule type" value="Genomic_DNA"/>
</dbReference>
<protein>
    <submittedName>
        <fullName evidence="1">Uncharacterized protein</fullName>
    </submittedName>
</protein>
<reference evidence="1" key="2">
    <citation type="submission" date="2021-09" db="EMBL/GenBank/DDBJ databases">
        <authorList>
            <person name="Jia N."/>
            <person name="Wang J."/>
            <person name="Shi W."/>
            <person name="Du L."/>
            <person name="Sun Y."/>
            <person name="Zhan W."/>
            <person name="Jiang J."/>
            <person name="Wang Q."/>
            <person name="Zhang B."/>
            <person name="Ji P."/>
            <person name="Sakyi L.B."/>
            <person name="Cui X."/>
            <person name="Yuan T."/>
            <person name="Jiang B."/>
            <person name="Yang W."/>
            <person name="Lam T.T.-Y."/>
            <person name="Chang Q."/>
            <person name="Ding S."/>
            <person name="Wang X."/>
            <person name="Zhu J."/>
            <person name="Ruan X."/>
            <person name="Zhao L."/>
            <person name="Wei J."/>
            <person name="Que T."/>
            <person name="Du C."/>
            <person name="Cheng J."/>
            <person name="Dai P."/>
            <person name="Han X."/>
            <person name="Huang E."/>
            <person name="Gao Y."/>
            <person name="Liu J."/>
            <person name="Shao H."/>
            <person name="Ye R."/>
            <person name="Li L."/>
            <person name="Wei W."/>
            <person name="Wang X."/>
            <person name="Wang C."/>
            <person name="Huo Q."/>
            <person name="Li W."/>
            <person name="Guo W."/>
            <person name="Chen H."/>
            <person name="Chen S."/>
            <person name="Zhou L."/>
            <person name="Zhou L."/>
            <person name="Ni X."/>
            <person name="Tian J."/>
            <person name="Zhou Y."/>
            <person name="Sheng Y."/>
            <person name="Liu T."/>
            <person name="Pan Y."/>
            <person name="Xia L."/>
            <person name="Li J."/>
            <person name="Zhao F."/>
            <person name="Cao W."/>
        </authorList>
    </citation>
    <scope>NUCLEOTIDE SEQUENCE</scope>
    <source>
        <strain evidence="1">Rsan-2018</strain>
        <tissue evidence="1">Larvae</tissue>
    </source>
</reference>
<gene>
    <name evidence="1" type="ORF">HPB52_017404</name>
</gene>
<proteinExistence type="predicted"/>
<evidence type="ECO:0000313" key="1">
    <source>
        <dbReference type="EMBL" id="KAH7984140.1"/>
    </source>
</evidence>